<protein>
    <recommendedName>
        <fullName evidence="4">CCHC-type domain-containing protein</fullName>
    </recommendedName>
</protein>
<evidence type="ECO:0000256" key="1">
    <source>
        <dbReference type="ARBA" id="ARBA00022664"/>
    </source>
</evidence>
<evidence type="ECO:0000313" key="6">
    <source>
        <dbReference type="Proteomes" id="UP000242287"/>
    </source>
</evidence>
<dbReference type="PROSITE" id="PS50158">
    <property type="entry name" value="ZF_CCHC"/>
    <property type="match status" value="1"/>
</dbReference>
<dbReference type="Pfam" id="PF00098">
    <property type="entry name" value="zf-CCHC"/>
    <property type="match status" value="1"/>
</dbReference>
<dbReference type="GO" id="GO:0006397">
    <property type="term" value="P:mRNA processing"/>
    <property type="evidence" value="ECO:0007669"/>
    <property type="project" value="UniProtKB-KW"/>
</dbReference>
<dbReference type="Proteomes" id="UP000242287">
    <property type="component" value="Unassembled WGS sequence"/>
</dbReference>
<evidence type="ECO:0000313" key="5">
    <source>
        <dbReference type="EMBL" id="PFH46354.1"/>
    </source>
</evidence>
<evidence type="ECO:0000259" key="4">
    <source>
        <dbReference type="PROSITE" id="PS50158"/>
    </source>
</evidence>
<dbReference type="GO" id="GO:0003676">
    <property type="term" value="F:nucleic acid binding"/>
    <property type="evidence" value="ECO:0007669"/>
    <property type="project" value="InterPro"/>
</dbReference>
<dbReference type="SUPFAM" id="SSF57756">
    <property type="entry name" value="Retrovirus zinc finger-like domains"/>
    <property type="match status" value="1"/>
</dbReference>
<dbReference type="InterPro" id="IPR036875">
    <property type="entry name" value="Znf_CCHC_sf"/>
</dbReference>
<sequence>WYDLAICLNRQWRQAIAEKKVFTTRSGKGESGPNNTPQQTQTTTQQCPAMRNPVLPVGNTWQHQDPNVMDCYNCSQIGHFAHNCPQPCP</sequence>
<dbReference type="EMBL" id="KZ302203">
    <property type="protein sequence ID" value="PFH46354.1"/>
    <property type="molecule type" value="Genomic_DNA"/>
</dbReference>
<accession>A0A2A9NAM2</accession>
<dbReference type="SMART" id="SM00343">
    <property type="entry name" value="ZnF_C2HC"/>
    <property type="match status" value="1"/>
</dbReference>
<evidence type="ECO:0000256" key="2">
    <source>
        <dbReference type="PROSITE-ProRule" id="PRU00047"/>
    </source>
</evidence>
<keyword evidence="2" id="KW-0862">Zinc</keyword>
<dbReference type="InterPro" id="IPR001878">
    <property type="entry name" value="Znf_CCHC"/>
</dbReference>
<keyword evidence="2" id="KW-0863">Zinc-finger</keyword>
<name>A0A2A9NAM2_9AGAR</name>
<dbReference type="OrthoDB" id="3863715at2759"/>
<reference evidence="5 6" key="1">
    <citation type="submission" date="2014-02" db="EMBL/GenBank/DDBJ databases">
        <title>Transposable element dynamics among asymbiotic and ectomycorrhizal Amanita fungi.</title>
        <authorList>
            <consortium name="DOE Joint Genome Institute"/>
            <person name="Hess J."/>
            <person name="Skrede I."/>
            <person name="Wolfe B."/>
            <person name="LaButti K."/>
            <person name="Ohm R.A."/>
            <person name="Grigoriev I.V."/>
            <person name="Pringle A."/>
        </authorList>
    </citation>
    <scope>NUCLEOTIDE SEQUENCE [LARGE SCALE GENOMIC DNA]</scope>
    <source>
        <strain evidence="5 6">SKay4041</strain>
    </source>
</reference>
<feature type="domain" description="CCHC-type" evidence="4">
    <location>
        <begin position="71"/>
        <end position="86"/>
    </location>
</feature>
<keyword evidence="6" id="KW-1185">Reference proteome</keyword>
<organism evidence="5 6">
    <name type="scientific">Amanita thiersii Skay4041</name>
    <dbReference type="NCBI Taxonomy" id="703135"/>
    <lineage>
        <taxon>Eukaryota</taxon>
        <taxon>Fungi</taxon>
        <taxon>Dikarya</taxon>
        <taxon>Basidiomycota</taxon>
        <taxon>Agaricomycotina</taxon>
        <taxon>Agaricomycetes</taxon>
        <taxon>Agaricomycetidae</taxon>
        <taxon>Agaricales</taxon>
        <taxon>Pluteineae</taxon>
        <taxon>Amanitaceae</taxon>
        <taxon>Amanita</taxon>
    </lineage>
</organism>
<dbReference type="GO" id="GO:0008270">
    <property type="term" value="F:zinc ion binding"/>
    <property type="evidence" value="ECO:0007669"/>
    <property type="project" value="UniProtKB-KW"/>
</dbReference>
<feature type="region of interest" description="Disordered" evidence="3">
    <location>
        <begin position="22"/>
        <end position="52"/>
    </location>
</feature>
<gene>
    <name evidence="5" type="ORF">AMATHDRAFT_110771</name>
</gene>
<dbReference type="AlphaFoldDB" id="A0A2A9NAM2"/>
<evidence type="ECO:0000256" key="3">
    <source>
        <dbReference type="SAM" id="MobiDB-lite"/>
    </source>
</evidence>
<keyword evidence="1" id="KW-0507">mRNA processing</keyword>
<keyword evidence="2" id="KW-0479">Metal-binding</keyword>
<feature type="compositionally biased region" description="Low complexity" evidence="3">
    <location>
        <begin position="33"/>
        <end position="46"/>
    </location>
</feature>
<feature type="non-terminal residue" evidence="5">
    <location>
        <position position="89"/>
    </location>
</feature>
<proteinExistence type="predicted"/>
<feature type="non-terminal residue" evidence="5">
    <location>
        <position position="1"/>
    </location>
</feature>
<dbReference type="Gene3D" id="4.10.60.10">
    <property type="entry name" value="Zinc finger, CCHC-type"/>
    <property type="match status" value="1"/>
</dbReference>